<keyword evidence="7" id="KW-1185">Reference proteome</keyword>
<dbReference type="PANTHER" id="PTHR10353">
    <property type="entry name" value="GLYCOSYL HYDROLASE"/>
    <property type="match status" value="1"/>
</dbReference>
<evidence type="ECO:0000256" key="1">
    <source>
        <dbReference type="ARBA" id="ARBA00010838"/>
    </source>
</evidence>
<dbReference type="AlphaFoldDB" id="A0A066WP29"/>
<reference evidence="6 7" key="1">
    <citation type="submission" date="2014-05" db="EMBL/GenBank/DDBJ databases">
        <title>Draft genome sequence of a rare smut relative, Tilletiaria anomala UBC 951.</title>
        <authorList>
            <consortium name="DOE Joint Genome Institute"/>
            <person name="Toome M."/>
            <person name="Kuo A."/>
            <person name="Henrissat B."/>
            <person name="Lipzen A."/>
            <person name="Tritt A."/>
            <person name="Yoshinaga Y."/>
            <person name="Zane M."/>
            <person name="Barry K."/>
            <person name="Grigoriev I.V."/>
            <person name="Spatafora J.W."/>
            <person name="Aimea M.C."/>
        </authorList>
    </citation>
    <scope>NUCLEOTIDE SEQUENCE [LARGE SCALE GENOMIC DNA]</scope>
    <source>
        <strain evidence="6 7">UBC 951</strain>
    </source>
</reference>
<dbReference type="SUPFAM" id="SSF51445">
    <property type="entry name" value="(Trans)glycosidases"/>
    <property type="match status" value="1"/>
</dbReference>
<evidence type="ECO:0000313" key="7">
    <source>
        <dbReference type="Proteomes" id="UP000027361"/>
    </source>
</evidence>
<evidence type="ECO:0000313" key="6">
    <source>
        <dbReference type="EMBL" id="KDN52340.1"/>
    </source>
</evidence>
<dbReference type="InterPro" id="IPR017853">
    <property type="entry name" value="GH"/>
</dbReference>
<comment type="similarity">
    <text evidence="1 4">Belongs to the glycosyl hydrolase 1 family.</text>
</comment>
<evidence type="ECO:0000256" key="5">
    <source>
        <dbReference type="SAM" id="SignalP"/>
    </source>
</evidence>
<sequence>MVPCEMVARLGQLAGALALLATRVAANYVIDGHDLPDDFVFGCGTSAYQIEGATGTQAKDGKGVSIWDTFAHGKGLGHIALDADGDVAVDFYHTYPKDLPLFKEAFGMNQYDFTISWTRILPNGTGHTANEHGVDFYRNVVKTAHDNGMTAACTIYHWDLPQALQDKYGGWVDKRVVADFKNYADVLMGSLGDLCDDWISMNEPRTFCTEGYGPDPVSAPALANATYETQYKCYHNALLAHSEAHDVFKKKKKEGKVKGRFGIKIDGQPGVPMDPRSEADRLALDQHHAFEFWEVPPLVNGSYGEIFANYLGDALPKFTAEESKKLAGSYDFVAFDAYTSIWVGALDSQDEHDCKRNQMSNFYPSCVNASNYNNDGYLIGVPTESNWNFRANDTIFTGLKYMHEHGIKAYTVGENGMGRRNESQLYLAERIVDPERVDWYRSTFKNMKWALEAKLPLIGFTPWSCLDNLEWSEGYGIKFGLIDSPSGYNQTRTPKMSAAYIKAVMSGQQHSQYPYFPMSGV</sequence>
<dbReference type="Pfam" id="PF00232">
    <property type="entry name" value="Glyco_hydro_1"/>
    <property type="match status" value="1"/>
</dbReference>
<dbReference type="GO" id="GO:0008422">
    <property type="term" value="F:beta-glucosidase activity"/>
    <property type="evidence" value="ECO:0007669"/>
    <property type="project" value="TreeGrafter"/>
</dbReference>
<protein>
    <submittedName>
        <fullName evidence="6">Glycoside hydrolase family 1 protein</fullName>
    </submittedName>
</protein>
<dbReference type="HOGENOM" id="CLU_001859_1_3_1"/>
<dbReference type="Proteomes" id="UP000027361">
    <property type="component" value="Unassembled WGS sequence"/>
</dbReference>
<dbReference type="InterPro" id="IPR033132">
    <property type="entry name" value="GH_1_N_CS"/>
</dbReference>
<dbReference type="RefSeq" id="XP_013245143.1">
    <property type="nucleotide sequence ID" value="XM_013389689.1"/>
</dbReference>
<feature type="signal peptide" evidence="5">
    <location>
        <begin position="1"/>
        <end position="26"/>
    </location>
</feature>
<accession>A0A066WP29</accession>
<comment type="caution">
    <text evidence="6">The sequence shown here is derived from an EMBL/GenBank/DDBJ whole genome shotgun (WGS) entry which is preliminary data.</text>
</comment>
<dbReference type="GO" id="GO:0005975">
    <property type="term" value="P:carbohydrate metabolic process"/>
    <property type="evidence" value="ECO:0007669"/>
    <property type="project" value="InterPro"/>
</dbReference>
<keyword evidence="3" id="KW-0326">Glycosidase</keyword>
<evidence type="ECO:0000256" key="2">
    <source>
        <dbReference type="ARBA" id="ARBA00022801"/>
    </source>
</evidence>
<keyword evidence="2 6" id="KW-0378">Hydrolase</keyword>
<evidence type="ECO:0000256" key="3">
    <source>
        <dbReference type="ARBA" id="ARBA00023295"/>
    </source>
</evidence>
<dbReference type="InterPro" id="IPR001360">
    <property type="entry name" value="Glyco_hydro_1"/>
</dbReference>
<organism evidence="6 7">
    <name type="scientific">Tilletiaria anomala (strain ATCC 24038 / CBS 436.72 / UBC 951)</name>
    <dbReference type="NCBI Taxonomy" id="1037660"/>
    <lineage>
        <taxon>Eukaryota</taxon>
        <taxon>Fungi</taxon>
        <taxon>Dikarya</taxon>
        <taxon>Basidiomycota</taxon>
        <taxon>Ustilaginomycotina</taxon>
        <taxon>Exobasidiomycetes</taxon>
        <taxon>Georgefischeriales</taxon>
        <taxon>Tilletiariaceae</taxon>
        <taxon>Tilletiaria</taxon>
    </lineage>
</organism>
<dbReference type="PROSITE" id="PS00653">
    <property type="entry name" value="GLYCOSYL_HYDROL_F1_2"/>
    <property type="match status" value="1"/>
</dbReference>
<dbReference type="Gene3D" id="3.20.20.80">
    <property type="entry name" value="Glycosidases"/>
    <property type="match status" value="1"/>
</dbReference>
<dbReference type="OrthoDB" id="65569at2759"/>
<dbReference type="OMA" id="YGGWGSR"/>
<dbReference type="PANTHER" id="PTHR10353:SF36">
    <property type="entry name" value="LP05116P"/>
    <property type="match status" value="1"/>
</dbReference>
<proteinExistence type="inferred from homology"/>
<dbReference type="EMBL" id="JMSN01000011">
    <property type="protein sequence ID" value="KDN52340.1"/>
    <property type="molecule type" value="Genomic_DNA"/>
</dbReference>
<gene>
    <name evidence="6" type="ORF">K437DRAFT_16495</name>
</gene>
<evidence type="ECO:0000256" key="4">
    <source>
        <dbReference type="RuleBase" id="RU003690"/>
    </source>
</evidence>
<name>A0A066WP29_TILAU</name>
<dbReference type="PRINTS" id="PR00131">
    <property type="entry name" value="GLHYDRLASE1"/>
</dbReference>
<feature type="chain" id="PRO_5001629189" evidence="5">
    <location>
        <begin position="27"/>
        <end position="521"/>
    </location>
</feature>
<dbReference type="InParanoid" id="A0A066WP29"/>
<keyword evidence="5" id="KW-0732">Signal</keyword>
<dbReference type="STRING" id="1037660.A0A066WP29"/>
<dbReference type="GeneID" id="25261772"/>